<dbReference type="OrthoDB" id="185373at2759"/>
<dbReference type="Proteomes" id="UP000654370">
    <property type="component" value="Unassembled WGS sequence"/>
</dbReference>
<dbReference type="EMBL" id="JAEPQZ010000009">
    <property type="protein sequence ID" value="KAG2177247.1"/>
    <property type="molecule type" value="Genomic_DNA"/>
</dbReference>
<dbReference type="Pfam" id="PF01535">
    <property type="entry name" value="PPR"/>
    <property type="match status" value="1"/>
</dbReference>
<dbReference type="PANTHER" id="PTHR47936">
    <property type="entry name" value="PPR_LONG DOMAIN-CONTAINING PROTEIN"/>
    <property type="match status" value="1"/>
</dbReference>
<dbReference type="Pfam" id="PF13041">
    <property type="entry name" value="PPR_2"/>
    <property type="match status" value="2"/>
</dbReference>
<reference evidence="3" key="1">
    <citation type="submission" date="2020-12" db="EMBL/GenBank/DDBJ databases">
        <title>Metabolic potential, ecology and presence of endohyphal bacteria is reflected in genomic diversity of Mucoromycotina.</title>
        <authorList>
            <person name="Muszewska A."/>
            <person name="Okrasinska A."/>
            <person name="Steczkiewicz K."/>
            <person name="Drgas O."/>
            <person name="Orlowska M."/>
            <person name="Perlinska-Lenart U."/>
            <person name="Aleksandrzak-Piekarczyk T."/>
            <person name="Szatraj K."/>
            <person name="Zielenkiewicz U."/>
            <person name="Pilsyk S."/>
            <person name="Malc E."/>
            <person name="Mieczkowski P."/>
            <person name="Kruszewska J.S."/>
            <person name="Biernat P."/>
            <person name="Pawlowska J."/>
        </authorList>
    </citation>
    <scope>NUCLEOTIDE SEQUENCE</scope>
    <source>
        <strain evidence="3">WA0000067209</strain>
    </source>
</reference>
<keyword evidence="4" id="KW-1185">Reference proteome</keyword>
<evidence type="ECO:0008006" key="5">
    <source>
        <dbReference type="Google" id="ProtNLM"/>
    </source>
</evidence>
<protein>
    <recommendedName>
        <fullName evidence="5">Mitochondrial group I intron splicing factor CCM1</fullName>
    </recommendedName>
</protein>
<name>A0A8H7UD70_MORIS</name>
<dbReference type="InterPro" id="IPR002885">
    <property type="entry name" value="PPR_rpt"/>
</dbReference>
<feature type="repeat" description="PPR" evidence="2">
    <location>
        <begin position="399"/>
        <end position="433"/>
    </location>
</feature>
<feature type="repeat" description="PPR" evidence="2">
    <location>
        <begin position="434"/>
        <end position="468"/>
    </location>
</feature>
<evidence type="ECO:0000256" key="1">
    <source>
        <dbReference type="ARBA" id="ARBA00022737"/>
    </source>
</evidence>
<dbReference type="NCBIfam" id="TIGR00756">
    <property type="entry name" value="PPR"/>
    <property type="match status" value="5"/>
</dbReference>
<proteinExistence type="predicted"/>
<dbReference type="Gene3D" id="1.25.40.10">
    <property type="entry name" value="Tetratricopeptide repeat domain"/>
    <property type="match status" value="3"/>
</dbReference>
<accession>A0A8H7UD70</accession>
<dbReference type="PANTHER" id="PTHR47936:SF1">
    <property type="entry name" value="PENTATRICOPEPTIDE REPEAT-CONTAINING PROTEIN GUN1, CHLOROPLASTIC"/>
    <property type="match status" value="1"/>
</dbReference>
<evidence type="ECO:0000313" key="4">
    <source>
        <dbReference type="Proteomes" id="UP000654370"/>
    </source>
</evidence>
<feature type="repeat" description="PPR" evidence="2">
    <location>
        <begin position="293"/>
        <end position="327"/>
    </location>
</feature>
<dbReference type="GO" id="GO:0031930">
    <property type="term" value="P:mitochondria-nucleus signaling pathway"/>
    <property type="evidence" value="ECO:0007669"/>
    <property type="project" value="TreeGrafter"/>
</dbReference>
<dbReference type="AlphaFoldDB" id="A0A8H7UD70"/>
<organism evidence="3 4">
    <name type="scientific">Mortierella isabellina</name>
    <name type="common">Filamentous fungus</name>
    <name type="synonym">Umbelopsis isabellina</name>
    <dbReference type="NCBI Taxonomy" id="91625"/>
    <lineage>
        <taxon>Eukaryota</taxon>
        <taxon>Fungi</taxon>
        <taxon>Fungi incertae sedis</taxon>
        <taxon>Mucoromycota</taxon>
        <taxon>Mucoromycotina</taxon>
        <taxon>Umbelopsidomycetes</taxon>
        <taxon>Umbelopsidales</taxon>
        <taxon>Umbelopsidaceae</taxon>
        <taxon>Umbelopsis</taxon>
    </lineage>
</organism>
<dbReference type="SUPFAM" id="SSF81901">
    <property type="entry name" value="HCP-like"/>
    <property type="match status" value="1"/>
</dbReference>
<evidence type="ECO:0000313" key="3">
    <source>
        <dbReference type="EMBL" id="KAG2177247.1"/>
    </source>
</evidence>
<dbReference type="Pfam" id="PF13812">
    <property type="entry name" value="PPR_3"/>
    <property type="match status" value="1"/>
</dbReference>
<gene>
    <name evidence="3" type="ORF">INT43_007904</name>
</gene>
<dbReference type="InterPro" id="IPR011990">
    <property type="entry name" value="TPR-like_helical_dom_sf"/>
</dbReference>
<dbReference type="PROSITE" id="PS51375">
    <property type="entry name" value="PPR"/>
    <property type="match status" value="6"/>
</dbReference>
<feature type="repeat" description="PPR" evidence="2">
    <location>
        <begin position="541"/>
        <end position="575"/>
    </location>
</feature>
<keyword evidence="1" id="KW-0677">Repeat</keyword>
<evidence type="ECO:0000256" key="2">
    <source>
        <dbReference type="PROSITE-ProRule" id="PRU00708"/>
    </source>
</evidence>
<sequence>MQAASTATRANLRNALQHCWINARLNTTSTRKLMPLVELASSRKLQWHKVFNTWSVNASQAYYSTSSQSAIYDEELKPINDENLVEHFKAMVQKGHANTSMIYDKLRKLNKLNQLDTQDFASLRAHLWSTKAWGSEELVEQVLFDQKFCGHAWSVLEYNDYYMSMLFQAKYSDIVSNFEEEFKSTEMKPTVATINSVIAAYIQMNQLDNARDVMAKCAQWELTPTIQDFERLANRCLPRNGKVIKEARMLIMNNALKDPKAMNRHLQHLFRANKLPEVHKLYAVMKKDTNAVDISTYSTLIKGYLDKRKYEEVNKIYDEVCDTGRPMNAFVASLMLDAYAAQRDKVQIANVIERMRKDNVIMDIPLYNQVIKAFFATKQVGVAVAIFQQLQKDQHAQLNTVVLNTMINGLLQNREIDAAKKIYSDMLKSKIQPDMVTYNTLLKGLTKTRDFEGALGVLNNLYERSLEPDIVTYTTLIDAMFENLNPTSTEEIMRIFKNPKAVKPNVFTYNVLINGWIRHDNLPEAERTFKMLLDSQDIQPTVHTYTNIIQGYVQNHNVSKAMSAFQTMLTNGVQPGRATYHFIISGLINDGRLDDAVECLKRMTLSGKMPTKDTWYMVLNACYDTKSPQLGAAVLKELDESKFDVRSEALRRVYRLVRDQSSR</sequence>
<feature type="repeat" description="PPR" evidence="2">
    <location>
        <begin position="576"/>
        <end position="610"/>
    </location>
</feature>
<feature type="repeat" description="PPR" evidence="2">
    <location>
        <begin position="505"/>
        <end position="540"/>
    </location>
</feature>
<comment type="caution">
    <text evidence="3">The sequence shown here is derived from an EMBL/GenBank/DDBJ whole genome shotgun (WGS) entry which is preliminary data.</text>
</comment>